<dbReference type="EMBL" id="MRZV01000811">
    <property type="protein sequence ID" value="PIK43974.1"/>
    <property type="molecule type" value="Genomic_DNA"/>
</dbReference>
<dbReference type="Gene3D" id="3.60.10.10">
    <property type="entry name" value="Endonuclease/exonuclease/phosphatase"/>
    <property type="match status" value="1"/>
</dbReference>
<dbReference type="Gene3D" id="2.60.40.690">
    <property type="entry name" value="Alpha-macroglobulin, receptor-binding domain"/>
    <property type="match status" value="1"/>
</dbReference>
<comment type="caution">
    <text evidence="3">The sequence shown here is derived from an EMBL/GenBank/DDBJ whole genome shotgun (WGS) entry which is preliminary data.</text>
</comment>
<keyword evidence="4" id="KW-1185">Reference proteome</keyword>
<dbReference type="SUPFAM" id="SSF49410">
    <property type="entry name" value="Alpha-macroglobulin receptor domain"/>
    <property type="match status" value="1"/>
</dbReference>
<evidence type="ECO:0000313" key="3">
    <source>
        <dbReference type="EMBL" id="PIK43974.1"/>
    </source>
</evidence>
<feature type="region of interest" description="Disordered" evidence="1">
    <location>
        <begin position="629"/>
        <end position="655"/>
    </location>
</feature>
<gene>
    <name evidence="3" type="ORF">BSL78_19177</name>
</gene>
<dbReference type="SUPFAM" id="SSF48239">
    <property type="entry name" value="Terpenoid cyclases/Protein prenyltransferases"/>
    <property type="match status" value="1"/>
</dbReference>
<dbReference type="InterPro" id="IPR050473">
    <property type="entry name" value="A2M/Complement_sys"/>
</dbReference>
<dbReference type="Pfam" id="PF07678">
    <property type="entry name" value="TED_complement"/>
    <property type="match status" value="1"/>
</dbReference>
<dbReference type="OrthoDB" id="6359008at2759"/>
<reference evidence="3 4" key="1">
    <citation type="journal article" date="2017" name="PLoS Biol.">
        <title>The sea cucumber genome provides insights into morphological evolution and visceral regeneration.</title>
        <authorList>
            <person name="Zhang X."/>
            <person name="Sun L."/>
            <person name="Yuan J."/>
            <person name="Sun Y."/>
            <person name="Gao Y."/>
            <person name="Zhang L."/>
            <person name="Li S."/>
            <person name="Dai H."/>
            <person name="Hamel J.F."/>
            <person name="Liu C."/>
            <person name="Yu Y."/>
            <person name="Liu S."/>
            <person name="Lin W."/>
            <person name="Guo K."/>
            <person name="Jin S."/>
            <person name="Xu P."/>
            <person name="Storey K.B."/>
            <person name="Huan P."/>
            <person name="Zhang T."/>
            <person name="Zhou Y."/>
            <person name="Zhang J."/>
            <person name="Lin C."/>
            <person name="Li X."/>
            <person name="Xing L."/>
            <person name="Huo D."/>
            <person name="Sun M."/>
            <person name="Wang L."/>
            <person name="Mercier A."/>
            <person name="Li F."/>
            <person name="Yang H."/>
            <person name="Xiang J."/>
        </authorList>
    </citation>
    <scope>NUCLEOTIDE SEQUENCE [LARGE SCALE GENOMIC DNA]</scope>
    <source>
        <strain evidence="3">Shaxun</strain>
        <tissue evidence="3">Muscle</tissue>
    </source>
</reference>
<protein>
    <submittedName>
        <fullName evidence="3">Complement component 3-2</fullName>
    </submittedName>
</protein>
<dbReference type="PANTHER" id="PTHR11412:SF166">
    <property type="entry name" value="NTR DOMAIN-CONTAINING PROTEIN"/>
    <property type="match status" value="1"/>
</dbReference>
<feature type="domain" description="Alpha-macroglobulin receptor-binding" evidence="2">
    <location>
        <begin position="224"/>
        <end position="315"/>
    </location>
</feature>
<dbReference type="Pfam" id="PF01759">
    <property type="entry name" value="NTR"/>
    <property type="match status" value="1"/>
</dbReference>
<sequence>MNSDRRADANIKLRSHSVHDPVTNSRAWGAGNQQQDGRPFWFQRRPSALSVETTGYALLAQIKLRELTYAAEIANWLSTQQNYGGGFVSTQDTVIALQSLSEFSALTVGGDLNLHCNISSANGFKTIFRLENEDTLLQKTVEVTKENIRDRLFVETQGEGTGTLNVEVKYNENSNDRRELCPFDMVISTRRINTDQDPDEEIRYLVGDELLINIEVSYLGDTNTSMGIIDFGLFTGFTPNKTSCEKVVKENSFVARYEVSDRSVIFYTDYFPIQREGSISFEFQATCAFNVTNIHHAAVRVYDYYDPDEECIQFYTGEGSNVVQTLCNDDECTCISMYHLQVTNIREEDGYKVVNATILDPIKRGDERDVHMHDSREFWLSRACRCPDIRIRQYLLIGSNTLEYTKPDGNGAVKGALAISPLNTSKGIVNLVAAYAPTLAASPDVKNKFYSELDELIGQLPESEDLYLLGDFNARVGAEHDSWPTCVGHHGVGKINENGQRLLELCCNRNLCITNTYFQHKEKHKVSWMHPRSHQWHQLDLIITKRSRIGDVHTTRSYHSADCDTDHALVISKVVLQPKRIHHAKPRGLPKINTACTADTVKTHKFNASMKNFGPLFLMKLQNQDGVSLAPSSTSQPLMLLGGRKDKTPTGMMPT</sequence>
<dbReference type="SUPFAM" id="SSF50242">
    <property type="entry name" value="TIMP-like"/>
    <property type="match status" value="1"/>
</dbReference>
<evidence type="ECO:0000256" key="1">
    <source>
        <dbReference type="SAM" id="MobiDB-lite"/>
    </source>
</evidence>
<organism evidence="3 4">
    <name type="scientific">Stichopus japonicus</name>
    <name type="common">Sea cucumber</name>
    <dbReference type="NCBI Taxonomy" id="307972"/>
    <lineage>
        <taxon>Eukaryota</taxon>
        <taxon>Metazoa</taxon>
        <taxon>Echinodermata</taxon>
        <taxon>Eleutherozoa</taxon>
        <taxon>Echinozoa</taxon>
        <taxon>Holothuroidea</taxon>
        <taxon>Aspidochirotacea</taxon>
        <taxon>Aspidochirotida</taxon>
        <taxon>Stichopodidae</taxon>
        <taxon>Apostichopus</taxon>
    </lineage>
</organism>
<dbReference type="STRING" id="307972.A0A2G8K7J3"/>
<evidence type="ECO:0000259" key="2">
    <source>
        <dbReference type="SMART" id="SM01361"/>
    </source>
</evidence>
<dbReference type="InterPro" id="IPR036691">
    <property type="entry name" value="Endo/exonu/phosph_ase_sf"/>
</dbReference>
<dbReference type="SMART" id="SM01361">
    <property type="entry name" value="A2M_recep"/>
    <property type="match status" value="1"/>
</dbReference>
<proteinExistence type="predicted"/>
<dbReference type="InterPro" id="IPR008993">
    <property type="entry name" value="TIMP-like_OB-fold"/>
</dbReference>
<dbReference type="InterPro" id="IPR008930">
    <property type="entry name" value="Terpenoid_cyclase/PrenylTrfase"/>
</dbReference>
<evidence type="ECO:0000313" key="4">
    <source>
        <dbReference type="Proteomes" id="UP000230750"/>
    </source>
</evidence>
<dbReference type="AlphaFoldDB" id="A0A2G8K7J3"/>
<dbReference type="GO" id="GO:0005615">
    <property type="term" value="C:extracellular space"/>
    <property type="evidence" value="ECO:0007669"/>
    <property type="project" value="InterPro"/>
</dbReference>
<accession>A0A2G8K7J3</accession>
<dbReference type="PANTHER" id="PTHR11412">
    <property type="entry name" value="MACROGLOBULIN / COMPLEMENT"/>
    <property type="match status" value="1"/>
</dbReference>
<dbReference type="Pfam" id="PF07677">
    <property type="entry name" value="A2M_recep"/>
    <property type="match status" value="1"/>
</dbReference>
<dbReference type="InterPro" id="IPR036595">
    <property type="entry name" value="A-macroglobulin_rcpt-bd_sf"/>
</dbReference>
<name>A0A2G8K7J3_STIJA</name>
<dbReference type="Gene3D" id="1.50.10.20">
    <property type="match status" value="1"/>
</dbReference>
<dbReference type="SUPFAM" id="SSF56219">
    <property type="entry name" value="DNase I-like"/>
    <property type="match status" value="1"/>
</dbReference>
<dbReference type="InterPro" id="IPR011626">
    <property type="entry name" value="Alpha-macroglobulin_TED"/>
</dbReference>
<dbReference type="Proteomes" id="UP000230750">
    <property type="component" value="Unassembled WGS sequence"/>
</dbReference>
<dbReference type="InterPro" id="IPR009048">
    <property type="entry name" value="A-macroglobulin_rcpt-bd"/>
</dbReference>
<dbReference type="InterPro" id="IPR018933">
    <property type="entry name" value="Netrin_module_non-TIMP"/>
</dbReference>